<accession>A0A7X5TPL3</accession>
<proteinExistence type="predicted"/>
<evidence type="ECO:0000256" key="1">
    <source>
        <dbReference type="ARBA" id="ARBA00022729"/>
    </source>
</evidence>
<reference evidence="2 3" key="1">
    <citation type="journal article" date="2006" name="Int. J. Syst. Evol. Microbiol.">
        <title>Dyella yeojuensis sp. nov., isolated from greenhouse soil in Korea.</title>
        <authorList>
            <person name="Kim B.Y."/>
            <person name="Weon H.Y."/>
            <person name="Lee K.H."/>
            <person name="Seok S.J."/>
            <person name="Kwon S.W."/>
            <person name="Go S.J."/>
            <person name="Stackebrandt E."/>
        </authorList>
    </citation>
    <scope>NUCLEOTIDE SEQUENCE [LARGE SCALE GENOMIC DNA]</scope>
    <source>
        <strain evidence="2 3">DSM 17673</strain>
    </source>
</reference>
<dbReference type="InterPro" id="IPR019546">
    <property type="entry name" value="TAT_signal_bac_arc"/>
</dbReference>
<dbReference type="PROSITE" id="PS51318">
    <property type="entry name" value="TAT"/>
    <property type="match status" value="1"/>
</dbReference>
<comment type="caution">
    <text evidence="2">The sequence shown here is derived from an EMBL/GenBank/DDBJ whole genome shotgun (WGS) entry which is preliminary data.</text>
</comment>
<name>A0A7X5TPL3_9GAMM</name>
<evidence type="ECO:0000313" key="3">
    <source>
        <dbReference type="Proteomes" id="UP000518878"/>
    </source>
</evidence>
<dbReference type="NCBIfam" id="TIGR01409">
    <property type="entry name" value="TAT_signal_seq"/>
    <property type="match status" value="1"/>
</dbReference>
<gene>
    <name evidence="2" type="ORF">HBF32_03850</name>
</gene>
<evidence type="ECO:0000313" key="2">
    <source>
        <dbReference type="EMBL" id="NID14597.1"/>
    </source>
</evidence>
<dbReference type="EMBL" id="JAAQTL010000001">
    <property type="protein sequence ID" value="NID14597.1"/>
    <property type="molecule type" value="Genomic_DNA"/>
</dbReference>
<dbReference type="Proteomes" id="UP000518878">
    <property type="component" value="Unassembled WGS sequence"/>
</dbReference>
<organism evidence="2 3">
    <name type="scientific">Luteibacter yeojuensis</name>
    <dbReference type="NCBI Taxonomy" id="345309"/>
    <lineage>
        <taxon>Bacteria</taxon>
        <taxon>Pseudomonadati</taxon>
        <taxon>Pseudomonadota</taxon>
        <taxon>Gammaproteobacteria</taxon>
        <taxon>Lysobacterales</taxon>
        <taxon>Rhodanobacteraceae</taxon>
        <taxon>Luteibacter</taxon>
    </lineage>
</organism>
<protein>
    <submittedName>
        <fullName evidence="2">Twin-arginine translocation signal domain-containing protein</fullName>
    </submittedName>
</protein>
<dbReference type="InterPro" id="IPR006311">
    <property type="entry name" value="TAT_signal"/>
</dbReference>
<dbReference type="AlphaFoldDB" id="A0A7X5TPL3"/>
<dbReference type="RefSeq" id="WP_166698302.1">
    <property type="nucleotide sequence ID" value="NZ_JAAQTL010000001.1"/>
</dbReference>
<sequence>MNRRDLLKGFTVATGALTLAGRGMAYADKANAFDHEAFQEAWRTVLLYSDLATPGKRRPGRTRGARGRIRIDHRGVHASNTAEAELGFLADGFSMAPGELVTTRTRIDDRRPPAGNA</sequence>
<keyword evidence="3" id="KW-1185">Reference proteome</keyword>
<keyword evidence="1" id="KW-0732">Signal</keyword>